<dbReference type="GO" id="GO:0006412">
    <property type="term" value="P:translation"/>
    <property type="evidence" value="ECO:0007669"/>
    <property type="project" value="UniProtKB-UniRule"/>
</dbReference>
<dbReference type="EMBL" id="MHRF01000007">
    <property type="protein sequence ID" value="OHA18153.1"/>
    <property type="molecule type" value="Genomic_DNA"/>
</dbReference>
<proteinExistence type="inferred from homology"/>
<keyword evidence="3 6" id="KW-0689">Ribosomal protein</keyword>
<evidence type="ECO:0000256" key="7">
    <source>
        <dbReference type="RuleBase" id="RU004413"/>
    </source>
</evidence>
<protein>
    <recommendedName>
        <fullName evidence="5 6">Large ribosomal subunit protein uL16</fullName>
    </recommendedName>
</protein>
<accession>A0A1G2M2V7</accession>
<evidence type="ECO:0000256" key="5">
    <source>
        <dbReference type="ARBA" id="ARBA00035198"/>
    </source>
</evidence>
<dbReference type="InterPro" id="IPR020798">
    <property type="entry name" value="Ribosomal_uL16_CS"/>
</dbReference>
<dbReference type="InterPro" id="IPR047873">
    <property type="entry name" value="Ribosomal_uL16"/>
</dbReference>
<keyword evidence="6 8" id="KW-0699">rRNA-binding</keyword>
<comment type="subunit">
    <text evidence="6 8">Part of the 50S ribosomal subunit.</text>
</comment>
<name>A0A1G2M2V7_9BACT</name>
<dbReference type="Proteomes" id="UP000178873">
    <property type="component" value="Unassembled WGS sequence"/>
</dbReference>
<sequence>MLLPKKVKFRKWQTGRSNPKRGRIDIRGAKISFGSFGLKAMAGGRLRSQQIEAARKAMSHMIGKTGKIWIRIFPDRPYTAKAAEVGMGSGKGDPQGYCVEINPGRVIFEIDGLSDADAHEALRKAGTKLPVKTKIVSRAISLT</sequence>
<dbReference type="InterPro" id="IPR000114">
    <property type="entry name" value="Ribosomal_uL16_bact-type"/>
</dbReference>
<dbReference type="InterPro" id="IPR016180">
    <property type="entry name" value="Ribosomal_uL16_dom"/>
</dbReference>
<evidence type="ECO:0000313" key="10">
    <source>
        <dbReference type="Proteomes" id="UP000178873"/>
    </source>
</evidence>
<dbReference type="Gene3D" id="3.90.1170.10">
    <property type="entry name" value="Ribosomal protein L10e/L16"/>
    <property type="match status" value="1"/>
</dbReference>
<dbReference type="CDD" id="cd01433">
    <property type="entry name" value="Ribosomal_L16_L10e"/>
    <property type="match status" value="1"/>
</dbReference>
<dbReference type="PANTHER" id="PTHR12220:SF13">
    <property type="entry name" value="LARGE RIBOSOMAL SUBUNIT PROTEIN UL16M"/>
    <property type="match status" value="1"/>
</dbReference>
<dbReference type="HAMAP" id="MF_01342">
    <property type="entry name" value="Ribosomal_uL16"/>
    <property type="match status" value="1"/>
</dbReference>
<evidence type="ECO:0000256" key="3">
    <source>
        <dbReference type="ARBA" id="ARBA00022980"/>
    </source>
</evidence>
<comment type="similarity">
    <text evidence="1 6 7">Belongs to the universal ribosomal protein uL16 family.</text>
</comment>
<evidence type="ECO:0000256" key="6">
    <source>
        <dbReference type="HAMAP-Rule" id="MF_01342"/>
    </source>
</evidence>
<reference evidence="9 10" key="1">
    <citation type="journal article" date="2016" name="Nat. Commun.">
        <title>Thousands of microbial genomes shed light on interconnected biogeochemical processes in an aquifer system.</title>
        <authorList>
            <person name="Anantharaman K."/>
            <person name="Brown C.T."/>
            <person name="Hug L.A."/>
            <person name="Sharon I."/>
            <person name="Castelle C.J."/>
            <person name="Probst A.J."/>
            <person name="Thomas B.C."/>
            <person name="Singh A."/>
            <person name="Wilkins M.J."/>
            <person name="Karaoz U."/>
            <person name="Brodie E.L."/>
            <person name="Williams K.H."/>
            <person name="Hubbard S.S."/>
            <person name="Banfield J.F."/>
        </authorList>
    </citation>
    <scope>NUCLEOTIDE SEQUENCE [LARGE SCALE GENOMIC DNA]</scope>
</reference>
<keyword evidence="2 6" id="KW-0820">tRNA-binding</keyword>
<dbReference type="AlphaFoldDB" id="A0A1G2M2V7"/>
<dbReference type="GO" id="GO:0019843">
    <property type="term" value="F:rRNA binding"/>
    <property type="evidence" value="ECO:0007669"/>
    <property type="project" value="UniProtKB-UniRule"/>
</dbReference>
<dbReference type="FunFam" id="3.90.1170.10:FF:000001">
    <property type="entry name" value="50S ribosomal protein L16"/>
    <property type="match status" value="1"/>
</dbReference>
<keyword evidence="6 8" id="KW-0694">RNA-binding</keyword>
<dbReference type="GO" id="GO:0000049">
    <property type="term" value="F:tRNA binding"/>
    <property type="evidence" value="ECO:0007669"/>
    <property type="project" value="UniProtKB-KW"/>
</dbReference>
<dbReference type="PRINTS" id="PR00060">
    <property type="entry name" value="RIBOSOMALL16"/>
</dbReference>
<dbReference type="PROSITE" id="PS00586">
    <property type="entry name" value="RIBOSOMAL_L16_1"/>
    <property type="match status" value="1"/>
</dbReference>
<dbReference type="GO" id="GO:0022625">
    <property type="term" value="C:cytosolic large ribosomal subunit"/>
    <property type="evidence" value="ECO:0007669"/>
    <property type="project" value="TreeGrafter"/>
</dbReference>
<comment type="function">
    <text evidence="6 8">Binds 23S rRNA and is also seen to make contacts with the A and possibly P site tRNAs.</text>
</comment>
<dbReference type="GO" id="GO:0003735">
    <property type="term" value="F:structural constituent of ribosome"/>
    <property type="evidence" value="ECO:0007669"/>
    <property type="project" value="InterPro"/>
</dbReference>
<evidence type="ECO:0000313" key="9">
    <source>
        <dbReference type="EMBL" id="OHA18153.1"/>
    </source>
</evidence>
<evidence type="ECO:0000256" key="2">
    <source>
        <dbReference type="ARBA" id="ARBA00022555"/>
    </source>
</evidence>
<evidence type="ECO:0000256" key="4">
    <source>
        <dbReference type="ARBA" id="ARBA00023274"/>
    </source>
</evidence>
<organism evidence="9 10">
    <name type="scientific">Candidatus Taylorbacteria bacterium RIFCSPHIGHO2_01_FULL_46_22b</name>
    <dbReference type="NCBI Taxonomy" id="1802301"/>
    <lineage>
        <taxon>Bacteria</taxon>
        <taxon>Candidatus Tayloriibacteriota</taxon>
    </lineage>
</organism>
<dbReference type="PANTHER" id="PTHR12220">
    <property type="entry name" value="50S/60S RIBOSOMAL PROTEIN L16"/>
    <property type="match status" value="1"/>
</dbReference>
<evidence type="ECO:0000256" key="8">
    <source>
        <dbReference type="RuleBase" id="RU004414"/>
    </source>
</evidence>
<dbReference type="NCBIfam" id="TIGR01164">
    <property type="entry name" value="rplP_bact"/>
    <property type="match status" value="1"/>
</dbReference>
<dbReference type="Pfam" id="PF00252">
    <property type="entry name" value="Ribosomal_L16"/>
    <property type="match status" value="1"/>
</dbReference>
<keyword evidence="4 6" id="KW-0687">Ribonucleoprotein</keyword>
<dbReference type="InterPro" id="IPR036920">
    <property type="entry name" value="Ribosomal_uL16_sf"/>
</dbReference>
<comment type="caution">
    <text evidence="9">The sequence shown here is derived from an EMBL/GenBank/DDBJ whole genome shotgun (WGS) entry which is preliminary data.</text>
</comment>
<dbReference type="SUPFAM" id="SSF54686">
    <property type="entry name" value="Ribosomal protein L16p/L10e"/>
    <property type="match status" value="1"/>
</dbReference>
<evidence type="ECO:0000256" key="1">
    <source>
        <dbReference type="ARBA" id="ARBA00008931"/>
    </source>
</evidence>
<gene>
    <name evidence="6" type="primary">rplP</name>
    <name evidence="9" type="ORF">A2664_01640</name>
</gene>
<dbReference type="STRING" id="1802301.A2664_01640"/>